<accession>A0A0A9HFK5</accession>
<reference evidence="1" key="1">
    <citation type="submission" date="2014-09" db="EMBL/GenBank/DDBJ databases">
        <authorList>
            <person name="Magalhaes I.L.F."/>
            <person name="Oliveira U."/>
            <person name="Santos F.R."/>
            <person name="Vidigal T.H.D.A."/>
            <person name="Brescovit A.D."/>
            <person name="Santos A.J."/>
        </authorList>
    </citation>
    <scope>NUCLEOTIDE SEQUENCE</scope>
    <source>
        <tissue evidence="1">Shoot tissue taken approximately 20 cm above the soil surface</tissue>
    </source>
</reference>
<dbReference type="AlphaFoldDB" id="A0A0A9HFK5"/>
<reference evidence="1" key="2">
    <citation type="journal article" date="2015" name="Data Brief">
        <title>Shoot transcriptome of the giant reed, Arundo donax.</title>
        <authorList>
            <person name="Barrero R.A."/>
            <person name="Guerrero F.D."/>
            <person name="Moolhuijzen P."/>
            <person name="Goolsby J.A."/>
            <person name="Tidwell J."/>
            <person name="Bellgard S.E."/>
            <person name="Bellgard M.I."/>
        </authorList>
    </citation>
    <scope>NUCLEOTIDE SEQUENCE</scope>
    <source>
        <tissue evidence="1">Shoot tissue taken approximately 20 cm above the soil surface</tissue>
    </source>
</reference>
<proteinExistence type="predicted"/>
<protein>
    <submittedName>
        <fullName evidence="1">Uncharacterized protein</fullName>
    </submittedName>
</protein>
<dbReference type="EMBL" id="GBRH01164295">
    <property type="protein sequence ID" value="JAE33601.1"/>
    <property type="molecule type" value="Transcribed_RNA"/>
</dbReference>
<evidence type="ECO:0000313" key="1">
    <source>
        <dbReference type="EMBL" id="JAE33601.1"/>
    </source>
</evidence>
<organism evidence="1">
    <name type="scientific">Arundo donax</name>
    <name type="common">Giant reed</name>
    <name type="synonym">Donax arundinaceus</name>
    <dbReference type="NCBI Taxonomy" id="35708"/>
    <lineage>
        <taxon>Eukaryota</taxon>
        <taxon>Viridiplantae</taxon>
        <taxon>Streptophyta</taxon>
        <taxon>Embryophyta</taxon>
        <taxon>Tracheophyta</taxon>
        <taxon>Spermatophyta</taxon>
        <taxon>Magnoliopsida</taxon>
        <taxon>Liliopsida</taxon>
        <taxon>Poales</taxon>
        <taxon>Poaceae</taxon>
        <taxon>PACMAD clade</taxon>
        <taxon>Arundinoideae</taxon>
        <taxon>Arundineae</taxon>
        <taxon>Arundo</taxon>
    </lineage>
</organism>
<sequence length="54" mass="6069">MKDISASRSFIGSLYVFYSGSCCKRDVQEERLHEGDLVIGALHVYLCLLSFVVI</sequence>
<name>A0A0A9HFK5_ARUDO</name>